<keyword evidence="1" id="KW-0234">DNA repair</keyword>
<dbReference type="GO" id="GO:0006281">
    <property type="term" value="P:DNA repair"/>
    <property type="evidence" value="ECO:0007669"/>
    <property type="project" value="UniProtKB-KW"/>
</dbReference>
<keyword evidence="1" id="KW-0540">Nuclease</keyword>
<name>A0A7J7JF08_BUGNE</name>
<keyword evidence="1" id="KW-0347">Helicase</keyword>
<reference evidence="3" key="1">
    <citation type="submission" date="2020-06" db="EMBL/GenBank/DDBJ databases">
        <title>Draft genome of Bugula neritina, a colonial animal packing powerful symbionts and potential medicines.</title>
        <authorList>
            <person name="Rayko M."/>
        </authorList>
    </citation>
    <scope>NUCLEOTIDE SEQUENCE [LARGE SCALE GENOMIC DNA]</scope>
    <source>
        <strain evidence="3">Kwan_BN1</strain>
    </source>
</reference>
<keyword evidence="1" id="KW-0408">Iron</keyword>
<comment type="similarity">
    <text evidence="1">Belongs to the DNA2/NAM7 helicase family.</text>
</comment>
<dbReference type="GO" id="GO:0005694">
    <property type="term" value="C:chromosome"/>
    <property type="evidence" value="ECO:0007669"/>
    <property type="project" value="UniProtKB-SubCell"/>
</dbReference>
<dbReference type="GO" id="GO:0005634">
    <property type="term" value="C:nucleus"/>
    <property type="evidence" value="ECO:0007669"/>
    <property type="project" value="UniProtKB-SubCell"/>
</dbReference>
<dbReference type="GO" id="GO:0017108">
    <property type="term" value="F:5'-flap endonuclease activity"/>
    <property type="evidence" value="ECO:0007669"/>
    <property type="project" value="UniProtKB-UniRule"/>
</dbReference>
<dbReference type="InterPro" id="IPR045055">
    <property type="entry name" value="DNA2/NAM7-like"/>
</dbReference>
<gene>
    <name evidence="3" type="ORF">EB796_017507</name>
</gene>
<sequence>MRLSNQLTYDMKLKCGTDSVKTATIPPISLDELDLSEAAEHSWTQKVVSSSLDHSLIWLNTSTCINTPSKKTSIYSNTEARVVCSACETLIQAGVAADSIGVITPYQAQVQLLKSMLSTSDVEVNTVDQYQGRDKSIIIISFARTEVSSNSKKTEGILSDARRLNVALTRAKHKLILVGNREVLDVYDPIYKLLHTLRPHQIINLPADPVLK</sequence>
<dbReference type="InterPro" id="IPR041679">
    <property type="entry name" value="DNA2/NAM7-like_C"/>
</dbReference>
<protein>
    <recommendedName>
        <fullName evidence="1">DNA replication ATP-dependent helicase/nuclease</fullName>
        <ecNumber evidence="1">3.1.-.-</ecNumber>
        <ecNumber evidence="1">3.6.4.12</ecNumber>
    </recommendedName>
</protein>
<comment type="subcellular location">
    <subcellularLocation>
        <location evidence="1">Nucleus</location>
    </subcellularLocation>
    <subcellularLocation>
        <location evidence="1">Chromosome</location>
    </subcellularLocation>
</comment>
<dbReference type="SUPFAM" id="SSF52540">
    <property type="entry name" value="P-loop containing nucleoside triphosphate hydrolases"/>
    <property type="match status" value="1"/>
</dbReference>
<evidence type="ECO:0000256" key="1">
    <source>
        <dbReference type="RuleBase" id="RU367041"/>
    </source>
</evidence>
<keyword evidence="1" id="KW-0479">Metal-binding</keyword>
<dbReference type="EC" id="3.1.-.-" evidence="1"/>
<comment type="function">
    <text evidence="1">Key enzyme involved in DNA replication and DNA repair. Involved in Okazaki fragments processing by cleaving long flaps that escape FEN1: flaps that are longer than 27 nucleotides are coated by replication protein A complex (RPA), leading to recruit DNA2 which cleaves the flap until it is too short to bind RPA and becomes a substrate for FEN1. Also involved in 5'-end resection of DNA during double-strand break (DSB) repair by mediating the cleavage of 5'-ssDNA.</text>
</comment>
<keyword evidence="1" id="KW-0004">4Fe-4S</keyword>
<keyword evidence="1" id="KW-0511">Multifunctional enzyme</keyword>
<keyword evidence="4" id="KW-1185">Reference proteome</keyword>
<dbReference type="OrthoDB" id="6513042at2759"/>
<comment type="caution">
    <text evidence="3">The sequence shown here is derived from an EMBL/GenBank/DDBJ whole genome shotgun (WGS) entry which is preliminary data.</text>
</comment>
<dbReference type="Pfam" id="PF13087">
    <property type="entry name" value="AAA_12"/>
    <property type="match status" value="1"/>
</dbReference>
<dbReference type="AlphaFoldDB" id="A0A7J7JF08"/>
<keyword evidence="1" id="KW-0235">DNA replication</keyword>
<dbReference type="InterPro" id="IPR047187">
    <property type="entry name" value="SF1_C_Upf1"/>
</dbReference>
<comment type="catalytic activity">
    <reaction evidence="1">
        <text>ATP + H2O = ADP + phosphate + H(+)</text>
        <dbReference type="Rhea" id="RHEA:13065"/>
        <dbReference type="ChEBI" id="CHEBI:15377"/>
        <dbReference type="ChEBI" id="CHEBI:15378"/>
        <dbReference type="ChEBI" id="CHEBI:30616"/>
        <dbReference type="ChEBI" id="CHEBI:43474"/>
        <dbReference type="ChEBI" id="CHEBI:456216"/>
        <dbReference type="EC" id="3.6.4.12"/>
    </reaction>
</comment>
<dbReference type="PANTHER" id="PTHR10887:SF433">
    <property type="entry name" value="DNA REPLICATION ATP-DEPENDENT HELICASE_NUCLEASE DNA2"/>
    <property type="match status" value="1"/>
</dbReference>
<keyword evidence="1" id="KW-0547">Nucleotide-binding</keyword>
<keyword evidence="1" id="KW-0238">DNA-binding</keyword>
<organism evidence="3 4">
    <name type="scientific">Bugula neritina</name>
    <name type="common">Brown bryozoan</name>
    <name type="synonym">Sertularia neritina</name>
    <dbReference type="NCBI Taxonomy" id="10212"/>
    <lineage>
        <taxon>Eukaryota</taxon>
        <taxon>Metazoa</taxon>
        <taxon>Spiralia</taxon>
        <taxon>Lophotrochozoa</taxon>
        <taxon>Bryozoa</taxon>
        <taxon>Gymnolaemata</taxon>
        <taxon>Cheilostomatida</taxon>
        <taxon>Flustrina</taxon>
        <taxon>Buguloidea</taxon>
        <taxon>Bugulidae</taxon>
        <taxon>Bugula</taxon>
    </lineage>
</organism>
<dbReference type="EMBL" id="VXIV02002609">
    <property type="protein sequence ID" value="KAF6024176.1"/>
    <property type="molecule type" value="Genomic_DNA"/>
</dbReference>
<keyword evidence="1" id="KW-0411">Iron-sulfur</keyword>
<evidence type="ECO:0000259" key="2">
    <source>
        <dbReference type="Pfam" id="PF13087"/>
    </source>
</evidence>
<evidence type="ECO:0000313" key="3">
    <source>
        <dbReference type="EMBL" id="KAF6024176.1"/>
    </source>
</evidence>
<keyword evidence="1" id="KW-0158">Chromosome</keyword>
<dbReference type="PANTHER" id="PTHR10887">
    <property type="entry name" value="DNA2/NAM7 HELICASE FAMILY"/>
    <property type="match status" value="1"/>
</dbReference>
<keyword evidence="1" id="KW-0227">DNA damage</keyword>
<dbReference type="InterPro" id="IPR027417">
    <property type="entry name" value="P-loop_NTPase"/>
</dbReference>
<keyword evidence="1" id="KW-0067">ATP-binding</keyword>
<feature type="domain" description="DNA2/NAM7 helicase-like C-terminal" evidence="2">
    <location>
        <begin position="1"/>
        <end position="181"/>
    </location>
</feature>
<accession>A0A7J7JF08</accession>
<dbReference type="Gene3D" id="3.40.50.300">
    <property type="entry name" value="P-loop containing nucleotide triphosphate hydrolases"/>
    <property type="match status" value="1"/>
</dbReference>
<dbReference type="GO" id="GO:0046872">
    <property type="term" value="F:metal ion binding"/>
    <property type="evidence" value="ECO:0007669"/>
    <property type="project" value="UniProtKB-UniRule"/>
</dbReference>
<keyword evidence="1" id="KW-0539">Nucleus</keyword>
<dbReference type="GO" id="GO:0071932">
    <property type="term" value="P:replication fork reversal"/>
    <property type="evidence" value="ECO:0007669"/>
    <property type="project" value="TreeGrafter"/>
</dbReference>
<dbReference type="GO" id="GO:0051539">
    <property type="term" value="F:4 iron, 4 sulfur cluster binding"/>
    <property type="evidence" value="ECO:0007669"/>
    <property type="project" value="UniProtKB-UniRule"/>
</dbReference>
<dbReference type="GO" id="GO:0005524">
    <property type="term" value="F:ATP binding"/>
    <property type="evidence" value="ECO:0007669"/>
    <property type="project" value="UniProtKB-UniRule"/>
</dbReference>
<dbReference type="GO" id="GO:0017116">
    <property type="term" value="F:single-stranded DNA helicase activity"/>
    <property type="evidence" value="ECO:0007669"/>
    <property type="project" value="UniProtKB-UniRule"/>
</dbReference>
<dbReference type="GO" id="GO:0003677">
    <property type="term" value="F:DNA binding"/>
    <property type="evidence" value="ECO:0007669"/>
    <property type="project" value="UniProtKB-UniRule"/>
</dbReference>
<dbReference type="GO" id="GO:0033567">
    <property type="term" value="P:DNA replication, Okazaki fragment processing"/>
    <property type="evidence" value="ECO:0007669"/>
    <property type="project" value="UniProtKB-UniRule"/>
</dbReference>
<dbReference type="EC" id="3.6.4.12" evidence="1"/>
<dbReference type="Proteomes" id="UP000593567">
    <property type="component" value="Unassembled WGS sequence"/>
</dbReference>
<proteinExistence type="inferred from homology"/>
<dbReference type="GO" id="GO:0005737">
    <property type="term" value="C:cytoplasm"/>
    <property type="evidence" value="ECO:0007669"/>
    <property type="project" value="TreeGrafter"/>
</dbReference>
<evidence type="ECO:0000313" key="4">
    <source>
        <dbReference type="Proteomes" id="UP000593567"/>
    </source>
</evidence>
<dbReference type="CDD" id="cd18808">
    <property type="entry name" value="SF1_C_Upf1"/>
    <property type="match status" value="1"/>
</dbReference>
<keyword evidence="1" id="KW-0378">Hydrolase</keyword>